<dbReference type="Proteomes" id="UP000324907">
    <property type="component" value="Unassembled WGS sequence"/>
</dbReference>
<dbReference type="InterPro" id="IPR032710">
    <property type="entry name" value="NTF2-like_dom_sf"/>
</dbReference>
<comment type="caution">
    <text evidence="10">The sequence shown here is derived from an EMBL/GenBank/DDBJ whole genome shotgun (WGS) entry which is preliminary data.</text>
</comment>
<gene>
    <name evidence="10" type="ORF">FNF28_07032</name>
    <name evidence="9" type="ORF">FNF31_06765</name>
</gene>
<evidence type="ECO:0000256" key="2">
    <source>
        <dbReference type="ARBA" id="ARBA00009597"/>
    </source>
</evidence>
<organism evidence="10 11">
    <name type="scientific">Cafeteria roenbergensis</name>
    <name type="common">Marine flagellate</name>
    <dbReference type="NCBI Taxonomy" id="33653"/>
    <lineage>
        <taxon>Eukaryota</taxon>
        <taxon>Sar</taxon>
        <taxon>Stramenopiles</taxon>
        <taxon>Bigyra</taxon>
        <taxon>Opalozoa</taxon>
        <taxon>Bicosoecida</taxon>
        <taxon>Cafeteriaceae</taxon>
        <taxon>Cafeteria</taxon>
    </lineage>
</organism>
<keyword evidence="3" id="KW-0999">Mitochondrion inner membrane</keyword>
<evidence type="ECO:0000259" key="8">
    <source>
        <dbReference type="SMART" id="SM00978"/>
    </source>
</evidence>
<dbReference type="SMART" id="SM00978">
    <property type="entry name" value="Tim44"/>
    <property type="match status" value="1"/>
</dbReference>
<evidence type="ECO:0000256" key="1">
    <source>
        <dbReference type="ARBA" id="ARBA00004273"/>
    </source>
</evidence>
<comment type="similarity">
    <text evidence="2">Belongs to the Tim44 family.</text>
</comment>
<dbReference type="PANTHER" id="PTHR10721:SF1">
    <property type="entry name" value="MITOCHONDRIAL IMPORT INNER MEMBRANE TRANSLOCASE SUBUNIT TIM44"/>
    <property type="match status" value="1"/>
</dbReference>
<dbReference type="GO" id="GO:0051087">
    <property type="term" value="F:protein-folding chaperone binding"/>
    <property type="evidence" value="ECO:0007669"/>
    <property type="project" value="TreeGrafter"/>
</dbReference>
<evidence type="ECO:0000256" key="7">
    <source>
        <dbReference type="SAM" id="MobiDB-lite"/>
    </source>
</evidence>
<dbReference type="GO" id="GO:0030150">
    <property type="term" value="P:protein import into mitochondrial matrix"/>
    <property type="evidence" value="ECO:0007669"/>
    <property type="project" value="TreeGrafter"/>
</dbReference>
<evidence type="ECO:0000313" key="11">
    <source>
        <dbReference type="Proteomes" id="UP000324907"/>
    </source>
</evidence>
<dbReference type="EMBL" id="VLTM01000111">
    <property type="protein sequence ID" value="KAA0151814.1"/>
    <property type="molecule type" value="Genomic_DNA"/>
</dbReference>
<dbReference type="GO" id="GO:0005743">
    <property type="term" value="C:mitochondrial inner membrane"/>
    <property type="evidence" value="ECO:0007669"/>
    <property type="project" value="UniProtKB-SubCell"/>
</dbReference>
<keyword evidence="4" id="KW-0809">Transit peptide</keyword>
<evidence type="ECO:0000313" key="10">
    <source>
        <dbReference type="EMBL" id="KAA0152445.1"/>
    </source>
</evidence>
<keyword evidence="5" id="KW-0496">Mitochondrion</keyword>
<dbReference type="Proteomes" id="UP000325113">
    <property type="component" value="Unassembled WGS sequence"/>
</dbReference>
<feature type="region of interest" description="Disordered" evidence="7">
    <location>
        <begin position="59"/>
        <end position="133"/>
    </location>
</feature>
<evidence type="ECO:0000256" key="5">
    <source>
        <dbReference type="ARBA" id="ARBA00023128"/>
    </source>
</evidence>
<sequence>MAFARSSRLLARGSPAEVLAPRHGAAAAASSARFVDQAWPPSSLPQLFQSPRRPIHVAAHCSAAADAHEEPKTAPRAADAPEGSDASAEQAASSEEAAAEAGASSAGEGEAGAKQDAEETPEETAEEGAPKTAGKADILKAKFAQRASFVWEVLRESVGLGPSSAGPNAAGTTANDYPWVEYGGEEGQTLFRNKVTGEVTETEPEGFAKYGRSLEVDTSTMALTVVQQRKTRWDRYRDLLADSPLMRAFSDASSAVADSSVGRRVTEAKEDAQLHWETSQNPIIYRATSAFDTVFGETEQARAVARIQELDPRFDGGPVFLEEVKNVILPSVVTAMLRGNRLELDGWCTDDCMARINAVLRAREAEALTVDSTILSTSQVTLAGAKVMETGPPVVMVTGMIQQLHCIRNKKGEVVEGSEDEIRAVVYALGLQRMYLPEKGGLVWQICELSYSGGQLYL</sequence>
<evidence type="ECO:0000256" key="4">
    <source>
        <dbReference type="ARBA" id="ARBA00022946"/>
    </source>
</evidence>
<reference evidence="11 12" key="1">
    <citation type="submission" date="2019-07" db="EMBL/GenBank/DDBJ databases">
        <title>Genomes of Cafeteria roenbergensis.</title>
        <authorList>
            <person name="Fischer M.G."/>
            <person name="Hackl T."/>
            <person name="Roman M."/>
        </authorList>
    </citation>
    <scope>NUCLEOTIDE SEQUENCE [LARGE SCALE GENOMIC DNA]</scope>
    <source>
        <strain evidence="9 12">Cflag</strain>
        <strain evidence="10 11">RCC970-E3</strain>
    </source>
</reference>
<evidence type="ECO:0000256" key="6">
    <source>
        <dbReference type="ARBA" id="ARBA00023136"/>
    </source>
</evidence>
<dbReference type="InterPro" id="IPR007379">
    <property type="entry name" value="Tim44-like_dom"/>
</dbReference>
<dbReference type="AlphaFoldDB" id="A0A5A8CHD0"/>
<dbReference type="SUPFAM" id="SSF54427">
    <property type="entry name" value="NTF2-like"/>
    <property type="match status" value="1"/>
</dbReference>
<dbReference type="EMBL" id="VLTL01000208">
    <property type="protein sequence ID" value="KAA0152445.1"/>
    <property type="molecule type" value="Genomic_DNA"/>
</dbReference>
<accession>A0A5A8CHD0</accession>
<dbReference type="Pfam" id="PF04280">
    <property type="entry name" value="Tim44"/>
    <property type="match status" value="1"/>
</dbReference>
<evidence type="ECO:0000313" key="9">
    <source>
        <dbReference type="EMBL" id="KAA0151814.1"/>
    </source>
</evidence>
<feature type="compositionally biased region" description="Low complexity" evidence="7">
    <location>
        <begin position="83"/>
        <end position="108"/>
    </location>
</feature>
<keyword evidence="6" id="KW-0472">Membrane</keyword>
<dbReference type="PANTHER" id="PTHR10721">
    <property type="entry name" value="MITOCHONDRIAL IMPORT INNER MEMBRANE TRANSLOCASE SUBUNIT TIM44"/>
    <property type="match status" value="1"/>
</dbReference>
<evidence type="ECO:0000256" key="3">
    <source>
        <dbReference type="ARBA" id="ARBA00022792"/>
    </source>
</evidence>
<evidence type="ECO:0000313" key="12">
    <source>
        <dbReference type="Proteomes" id="UP000325113"/>
    </source>
</evidence>
<name>A0A5A8CHD0_CAFRO</name>
<comment type="subcellular location">
    <subcellularLocation>
        <location evidence="1">Mitochondrion inner membrane</location>
    </subcellularLocation>
</comment>
<protein>
    <recommendedName>
        <fullName evidence="8">Tim44-like domain-containing protein</fullName>
    </recommendedName>
</protein>
<proteinExistence type="inferred from homology"/>
<dbReference type="Gene3D" id="3.10.450.240">
    <property type="match status" value="1"/>
</dbReference>
<feature type="domain" description="Tim44-like" evidence="8">
    <location>
        <begin position="300"/>
        <end position="451"/>
    </location>
</feature>
<dbReference type="InterPro" id="IPR039544">
    <property type="entry name" value="Tim44-like"/>
</dbReference>